<dbReference type="EMBL" id="JBHRTD010000001">
    <property type="protein sequence ID" value="MFC3136662.1"/>
    <property type="molecule type" value="Genomic_DNA"/>
</dbReference>
<sequence length="212" mass="22856">MQFNQEQAQKSGQFGISTGAHIGAVTGKKVVSQKTGAQGIELSLTTREGDDVNYLSVYYQKGDGSAIGIGTNIIQAIMGCLGLQGMNIEQLPDGAPVQELKGQPLGLVLQKVLYNKLDGSDTYKFEIKQVFSARTRQTFKEYITKSQPAAVDALVATLDDRDDRKPMQQQASSPNGWGNQGDNNWQGGYQQNSGTSSTIPGGDGWDEMPADF</sequence>
<evidence type="ECO:0000313" key="3">
    <source>
        <dbReference type="Proteomes" id="UP001595621"/>
    </source>
</evidence>
<evidence type="ECO:0000256" key="1">
    <source>
        <dbReference type="SAM" id="MobiDB-lite"/>
    </source>
</evidence>
<feature type="compositionally biased region" description="Low complexity" evidence="1">
    <location>
        <begin position="175"/>
        <end position="192"/>
    </location>
</feature>
<evidence type="ECO:0000313" key="2">
    <source>
        <dbReference type="EMBL" id="MFC3136662.1"/>
    </source>
</evidence>
<evidence type="ECO:0008006" key="4">
    <source>
        <dbReference type="Google" id="ProtNLM"/>
    </source>
</evidence>
<dbReference type="Proteomes" id="UP001595621">
    <property type="component" value="Unassembled WGS sequence"/>
</dbReference>
<proteinExistence type="predicted"/>
<keyword evidence="3" id="KW-1185">Reference proteome</keyword>
<dbReference type="RefSeq" id="WP_248936465.1">
    <property type="nucleotide sequence ID" value="NZ_JAKILF010000005.1"/>
</dbReference>
<reference evidence="3" key="1">
    <citation type="journal article" date="2019" name="Int. J. Syst. Evol. Microbiol.">
        <title>The Global Catalogue of Microorganisms (GCM) 10K type strain sequencing project: providing services to taxonomists for standard genome sequencing and annotation.</title>
        <authorList>
            <consortium name="The Broad Institute Genomics Platform"/>
            <consortium name="The Broad Institute Genome Sequencing Center for Infectious Disease"/>
            <person name="Wu L."/>
            <person name="Ma J."/>
        </authorList>
    </citation>
    <scope>NUCLEOTIDE SEQUENCE [LARGE SCALE GENOMIC DNA]</scope>
    <source>
        <strain evidence="3">KCTC 52277</strain>
    </source>
</reference>
<comment type="caution">
    <text evidence="2">The sequence shown here is derived from an EMBL/GenBank/DDBJ whole genome shotgun (WGS) entry which is preliminary data.</text>
</comment>
<organism evidence="2 3">
    <name type="scientific">Shewanella submarina</name>
    <dbReference type="NCBI Taxonomy" id="2016376"/>
    <lineage>
        <taxon>Bacteria</taxon>
        <taxon>Pseudomonadati</taxon>
        <taxon>Pseudomonadota</taxon>
        <taxon>Gammaproteobacteria</taxon>
        <taxon>Alteromonadales</taxon>
        <taxon>Shewanellaceae</taxon>
        <taxon>Shewanella</taxon>
    </lineage>
</organism>
<feature type="region of interest" description="Disordered" evidence="1">
    <location>
        <begin position="162"/>
        <end position="212"/>
    </location>
</feature>
<protein>
    <recommendedName>
        <fullName evidence="4">DUF669 domain-containing protein</fullName>
    </recommendedName>
</protein>
<accession>A0ABV7GCC4</accession>
<name>A0ABV7GCC4_9GAMM</name>
<gene>
    <name evidence="2" type="ORF">ACFOE0_00455</name>
</gene>